<keyword evidence="8" id="KW-0482">Metalloprotease</keyword>
<dbReference type="PROSITE" id="PS52035">
    <property type="entry name" value="PEPTIDASE_M14"/>
    <property type="match status" value="1"/>
</dbReference>
<accession>A0A8B9GI64</accession>
<dbReference type="Proteomes" id="UP000694522">
    <property type="component" value="Unplaced"/>
</dbReference>
<evidence type="ECO:0000259" key="10">
    <source>
        <dbReference type="PROSITE" id="PS52035"/>
    </source>
</evidence>
<proteinExistence type="inferred from homology"/>
<evidence type="ECO:0000256" key="9">
    <source>
        <dbReference type="PROSITE-ProRule" id="PRU01379"/>
    </source>
</evidence>
<feature type="domain" description="Peptidase M14" evidence="10">
    <location>
        <begin position="35"/>
        <end position="318"/>
    </location>
</feature>
<dbReference type="Gene3D" id="3.40.630.10">
    <property type="entry name" value="Zn peptidases"/>
    <property type="match status" value="1"/>
</dbReference>
<dbReference type="Ensembl" id="ENSACOT00000022179.1">
    <property type="protein sequence ID" value="ENSACOP00000021418.1"/>
    <property type="gene ID" value="ENSACOG00000014665.1"/>
</dbReference>
<dbReference type="GO" id="GO:0005615">
    <property type="term" value="C:extracellular space"/>
    <property type="evidence" value="ECO:0007669"/>
    <property type="project" value="TreeGrafter"/>
</dbReference>
<evidence type="ECO:0000256" key="7">
    <source>
        <dbReference type="ARBA" id="ARBA00022833"/>
    </source>
</evidence>
<name>A0A8B9GI64_9PSIT</name>
<keyword evidence="7" id="KW-0862">Zinc</keyword>
<dbReference type="GO" id="GO:0008270">
    <property type="term" value="F:zinc ion binding"/>
    <property type="evidence" value="ECO:0007669"/>
    <property type="project" value="InterPro"/>
</dbReference>
<reference evidence="11" key="1">
    <citation type="submission" date="2025-05" db="UniProtKB">
        <authorList>
            <consortium name="Ensembl"/>
        </authorList>
    </citation>
    <scope>IDENTIFICATION</scope>
</reference>
<comment type="cofactor">
    <cofactor evidence="1">
        <name>Zn(2+)</name>
        <dbReference type="ChEBI" id="CHEBI:29105"/>
    </cofactor>
</comment>
<evidence type="ECO:0000313" key="12">
    <source>
        <dbReference type="Proteomes" id="UP000694522"/>
    </source>
</evidence>
<evidence type="ECO:0000256" key="3">
    <source>
        <dbReference type="ARBA" id="ARBA00022645"/>
    </source>
</evidence>
<evidence type="ECO:0000256" key="8">
    <source>
        <dbReference type="ARBA" id="ARBA00023049"/>
    </source>
</evidence>
<dbReference type="InterPro" id="IPR000834">
    <property type="entry name" value="Peptidase_M14"/>
</dbReference>
<sequence>ILGNLQTVLNIRSSQMLWLKVCELISQDMRNRGKSKFNLLTKQIAAWTADIAAQNPDLVSRSVIGETYEGRSIYLLKVSKAIFIDCGFHAREWISPAFCQWFVKEVSKLNDEKTILKIRLLEHFLSFDLCFTILFQNRMWRKTRSKNDRSLCIGTDLNRNFNAGWSTGASDNPCDSTYCGSAPESEKETKALADFIREHLSTIKAYLTIHSYSQLLLFPYSYTYNLPSNYEELKSIARVATEQLTSLYSTKYTYGPGATTIYPAAGGSDDWAYDQGIKYSFTFELRDTGRYGFILPESQIKPTCEETLLAVKYIANYVLEHLY</sequence>
<feature type="active site" description="Proton donor/acceptor" evidence="9">
    <location>
        <position position="284"/>
    </location>
</feature>
<dbReference type="Ensembl" id="ENSACOT00000024603.1">
    <property type="protein sequence ID" value="ENSACOP00000023787.1"/>
    <property type="gene ID" value="ENSACOG00000016046.1"/>
</dbReference>
<keyword evidence="4" id="KW-0645">Protease</keyword>
<dbReference type="SMART" id="SM00631">
    <property type="entry name" value="Zn_pept"/>
    <property type="match status" value="1"/>
</dbReference>
<evidence type="ECO:0000256" key="5">
    <source>
        <dbReference type="ARBA" id="ARBA00022723"/>
    </source>
</evidence>
<dbReference type="PROSITE" id="PS00132">
    <property type="entry name" value="CARBOXYPEPT_ZN_1"/>
    <property type="match status" value="1"/>
</dbReference>
<dbReference type="PANTHER" id="PTHR11705:SF20">
    <property type="entry name" value="CARBOXYPEPTIDASE B"/>
    <property type="match status" value="1"/>
</dbReference>
<dbReference type="InterPro" id="IPR057247">
    <property type="entry name" value="CARBOXYPEPT_ZN_2"/>
</dbReference>
<evidence type="ECO:0000256" key="4">
    <source>
        <dbReference type="ARBA" id="ARBA00022670"/>
    </source>
</evidence>
<dbReference type="Pfam" id="PF00246">
    <property type="entry name" value="Peptidase_M14"/>
    <property type="match status" value="1"/>
</dbReference>
<organism evidence="11 12">
    <name type="scientific">Amazona collaria</name>
    <name type="common">yellow-billed parrot</name>
    <dbReference type="NCBI Taxonomy" id="241587"/>
    <lineage>
        <taxon>Eukaryota</taxon>
        <taxon>Metazoa</taxon>
        <taxon>Chordata</taxon>
        <taxon>Craniata</taxon>
        <taxon>Vertebrata</taxon>
        <taxon>Euteleostomi</taxon>
        <taxon>Archelosauria</taxon>
        <taxon>Archosauria</taxon>
        <taxon>Dinosauria</taxon>
        <taxon>Saurischia</taxon>
        <taxon>Theropoda</taxon>
        <taxon>Coelurosauria</taxon>
        <taxon>Aves</taxon>
        <taxon>Neognathae</taxon>
        <taxon>Neoaves</taxon>
        <taxon>Telluraves</taxon>
        <taxon>Australaves</taxon>
        <taxon>Psittaciformes</taxon>
        <taxon>Psittacidae</taxon>
        <taxon>Amazona</taxon>
    </lineage>
</organism>
<dbReference type="PROSITE" id="PS00133">
    <property type="entry name" value="CARBOXYPEPT_ZN_2"/>
    <property type="match status" value="1"/>
</dbReference>
<keyword evidence="6" id="KW-0378">Hydrolase</keyword>
<dbReference type="GO" id="GO:0006508">
    <property type="term" value="P:proteolysis"/>
    <property type="evidence" value="ECO:0007669"/>
    <property type="project" value="UniProtKB-KW"/>
</dbReference>
<dbReference type="PANTHER" id="PTHR11705">
    <property type="entry name" value="PROTEASE FAMILY M14 CARBOXYPEPTIDASE A,B"/>
    <property type="match status" value="1"/>
</dbReference>
<evidence type="ECO:0000256" key="1">
    <source>
        <dbReference type="ARBA" id="ARBA00001947"/>
    </source>
</evidence>
<dbReference type="PRINTS" id="PR00765">
    <property type="entry name" value="CRBOXYPTASEA"/>
</dbReference>
<evidence type="ECO:0000256" key="2">
    <source>
        <dbReference type="ARBA" id="ARBA00005988"/>
    </source>
</evidence>
<dbReference type="AlphaFoldDB" id="A0A8B9GI64"/>
<evidence type="ECO:0000256" key="6">
    <source>
        <dbReference type="ARBA" id="ARBA00022801"/>
    </source>
</evidence>
<keyword evidence="3" id="KW-0121">Carboxypeptidase</keyword>
<dbReference type="GO" id="GO:0004181">
    <property type="term" value="F:metallocarboxypeptidase activity"/>
    <property type="evidence" value="ECO:0007669"/>
    <property type="project" value="InterPro"/>
</dbReference>
<evidence type="ECO:0000313" key="11">
    <source>
        <dbReference type="Ensembl" id="ENSACOP00000023787.1"/>
    </source>
</evidence>
<keyword evidence="12" id="KW-1185">Reference proteome</keyword>
<dbReference type="FunFam" id="3.40.630.10:FF:000001">
    <property type="entry name" value="Carboxypeptidase B"/>
    <property type="match status" value="1"/>
</dbReference>
<dbReference type="SUPFAM" id="SSF53187">
    <property type="entry name" value="Zn-dependent exopeptidases"/>
    <property type="match status" value="1"/>
</dbReference>
<keyword evidence="5" id="KW-0479">Metal-binding</keyword>
<protein>
    <recommendedName>
        <fullName evidence="10">Peptidase M14 domain-containing protein</fullName>
    </recommendedName>
</protein>
<comment type="similarity">
    <text evidence="2 9">Belongs to the peptidase M14 family.</text>
</comment>
<dbReference type="InterPro" id="IPR057246">
    <property type="entry name" value="CARBOXYPEPT_ZN_1"/>
</dbReference>